<dbReference type="SUPFAM" id="SSF52047">
    <property type="entry name" value="RNI-like"/>
    <property type="match status" value="1"/>
</dbReference>
<feature type="domain" description="F-box/LRR-repeat protein 15-like leucin rich repeat" evidence="1">
    <location>
        <begin position="9"/>
        <end position="158"/>
    </location>
</feature>
<dbReference type="InterPro" id="IPR057207">
    <property type="entry name" value="FBXL15_LRR"/>
</dbReference>
<protein>
    <submittedName>
        <fullName evidence="2">Isoform b</fullName>
    </submittedName>
</protein>
<dbReference type="SMART" id="SM00367">
    <property type="entry name" value="LRR_CC"/>
    <property type="match status" value="3"/>
</dbReference>
<reference evidence="2" key="1">
    <citation type="submission" date="2016-03" db="EMBL/GenBank/DDBJ databases">
        <title>Gut transcriptome analysis on engorged females of Ornithodoros mimon (Acari: Argasidae) and phylogenetic inferences of soft ticks.</title>
        <authorList>
            <person name="Landulfo G.A."/>
            <person name="Giovanni D."/>
            <person name="Carvalho E."/>
            <person name="Junqueira-de-Azevedo I."/>
            <person name="Patane J."/>
            <person name="Mendoca R."/>
            <person name="Barros-Battesti D."/>
        </authorList>
    </citation>
    <scope>NUCLEOTIDE SEQUENCE</scope>
    <source>
        <strain evidence="2">Females</strain>
        <tissue evidence="2">Gut</tissue>
    </source>
</reference>
<accession>A0A147B8M5</accession>
<feature type="non-terminal residue" evidence="2">
    <location>
        <position position="1"/>
    </location>
</feature>
<dbReference type="EMBL" id="GEIB01000926">
    <property type="protein sequence ID" value="JAR87118.1"/>
    <property type="molecule type" value="Transcribed_RNA"/>
</dbReference>
<dbReference type="GO" id="GO:0019005">
    <property type="term" value="C:SCF ubiquitin ligase complex"/>
    <property type="evidence" value="ECO:0007669"/>
    <property type="project" value="TreeGrafter"/>
</dbReference>
<name>A0A147B8M5_9ACAR</name>
<dbReference type="Pfam" id="PF25372">
    <property type="entry name" value="DUF7885"/>
    <property type="match status" value="1"/>
</dbReference>
<dbReference type="PANTHER" id="PTHR13318">
    <property type="entry name" value="PARTNER OF PAIRED, ISOFORM B-RELATED"/>
    <property type="match status" value="1"/>
</dbReference>
<evidence type="ECO:0000313" key="2">
    <source>
        <dbReference type="EMBL" id="JAR87118.1"/>
    </source>
</evidence>
<dbReference type="GO" id="GO:0031146">
    <property type="term" value="P:SCF-dependent proteasomal ubiquitin-dependent protein catabolic process"/>
    <property type="evidence" value="ECO:0007669"/>
    <property type="project" value="TreeGrafter"/>
</dbReference>
<organism evidence="2">
    <name type="scientific">Alectorobius mimon</name>
    <dbReference type="NCBI Taxonomy" id="360319"/>
    <lineage>
        <taxon>Eukaryota</taxon>
        <taxon>Metazoa</taxon>
        <taxon>Ecdysozoa</taxon>
        <taxon>Arthropoda</taxon>
        <taxon>Chelicerata</taxon>
        <taxon>Arachnida</taxon>
        <taxon>Acari</taxon>
        <taxon>Parasitiformes</taxon>
        <taxon>Ixodida</taxon>
        <taxon>Ixodoidea</taxon>
        <taxon>Argasidae</taxon>
        <taxon>Ornithodorinae</taxon>
        <taxon>Alectorobius</taxon>
    </lineage>
</organism>
<dbReference type="AlphaFoldDB" id="A0A147B8M5"/>
<proteinExistence type="predicted"/>
<dbReference type="Gene3D" id="3.80.10.10">
    <property type="entry name" value="Ribonuclease Inhibitor"/>
    <property type="match status" value="1"/>
</dbReference>
<sequence length="163" mass="17721">AISVTTLKQVFATCTHLRKLSLEHCTVDDEACQLLSNNKHLECLNMSMCNGLTAAGVGDIARACHRLRYLNLAWTQLTPDGLSALVSNVAPGLLRLNLAGCRYALVDAHVSRLVERCPLLEELDISDSSRVSGAAIEAIASKLNRLAHLHTNRCYNIPPAAYL</sequence>
<dbReference type="InterPro" id="IPR006553">
    <property type="entry name" value="Leu-rich_rpt_Cys-con_subtyp"/>
</dbReference>
<evidence type="ECO:0000259" key="1">
    <source>
        <dbReference type="Pfam" id="PF25372"/>
    </source>
</evidence>
<dbReference type="InterPro" id="IPR032675">
    <property type="entry name" value="LRR_dom_sf"/>
</dbReference>
<feature type="non-terminal residue" evidence="2">
    <location>
        <position position="163"/>
    </location>
</feature>